<dbReference type="PANTHER" id="PTHR32166">
    <property type="entry name" value="OSJNBA0013A04.12 PROTEIN"/>
    <property type="match status" value="1"/>
</dbReference>
<protein>
    <recommendedName>
        <fullName evidence="1">DUF659 domain-containing protein</fullName>
    </recommendedName>
</protein>
<dbReference type="PANTHER" id="PTHR32166:SF122">
    <property type="entry name" value="OS09G0499600 PROTEIN"/>
    <property type="match status" value="1"/>
</dbReference>
<dbReference type="OrthoDB" id="1697430at2759"/>
<feature type="domain" description="DUF659" evidence="1">
    <location>
        <begin position="105"/>
        <end position="164"/>
    </location>
</feature>
<reference evidence="2 3" key="1">
    <citation type="submission" date="2020-10" db="EMBL/GenBank/DDBJ databases">
        <title>The Coptis chinensis genome and diversification of protoberbering-type alkaloids.</title>
        <authorList>
            <person name="Wang B."/>
            <person name="Shu S."/>
            <person name="Song C."/>
            <person name="Liu Y."/>
        </authorList>
    </citation>
    <scope>NUCLEOTIDE SEQUENCE [LARGE SCALE GENOMIC DNA]</scope>
    <source>
        <strain evidence="2">HL-2020</strain>
        <tissue evidence="2">Leaf</tissue>
    </source>
</reference>
<accession>A0A835HNC9</accession>
<dbReference type="InterPro" id="IPR007021">
    <property type="entry name" value="DUF659"/>
</dbReference>
<dbReference type="AlphaFoldDB" id="A0A835HNC9"/>
<dbReference type="Pfam" id="PF04937">
    <property type="entry name" value="DUF659"/>
    <property type="match status" value="1"/>
</dbReference>
<comment type="caution">
    <text evidence="2">The sequence shown here is derived from an EMBL/GenBank/DDBJ whole genome shotgun (WGS) entry which is preliminary data.</text>
</comment>
<sequence>MDVVGCTLVPEDVQAEAVLLVKEKERPNKKLKTGEVQHEGTHHDFSALRQTTVPSMCDKKDKEHVDHALGHFFFDNNIAFNVIQSQSFIDFCIALSNYGSGFKVPSYSTLRTKLVQNAKAEVVEYVSQVKNSCSQIGSSCTLMSDGWTDLKGRCFINMIMYSPKELREYEERGNGDVELAIPNEATGNANDATSNATPLTRDDIIFEELFGSSM</sequence>
<evidence type="ECO:0000259" key="1">
    <source>
        <dbReference type="Pfam" id="PF04937"/>
    </source>
</evidence>
<keyword evidence="3" id="KW-1185">Reference proteome</keyword>
<organism evidence="2 3">
    <name type="scientific">Coptis chinensis</name>
    <dbReference type="NCBI Taxonomy" id="261450"/>
    <lineage>
        <taxon>Eukaryota</taxon>
        <taxon>Viridiplantae</taxon>
        <taxon>Streptophyta</taxon>
        <taxon>Embryophyta</taxon>
        <taxon>Tracheophyta</taxon>
        <taxon>Spermatophyta</taxon>
        <taxon>Magnoliopsida</taxon>
        <taxon>Ranunculales</taxon>
        <taxon>Ranunculaceae</taxon>
        <taxon>Coptidoideae</taxon>
        <taxon>Coptis</taxon>
    </lineage>
</organism>
<evidence type="ECO:0000313" key="2">
    <source>
        <dbReference type="EMBL" id="KAF9602640.1"/>
    </source>
</evidence>
<name>A0A835HNC9_9MAGN</name>
<proteinExistence type="predicted"/>
<dbReference type="Proteomes" id="UP000631114">
    <property type="component" value="Unassembled WGS sequence"/>
</dbReference>
<evidence type="ECO:0000313" key="3">
    <source>
        <dbReference type="Proteomes" id="UP000631114"/>
    </source>
</evidence>
<dbReference type="EMBL" id="JADFTS010000006">
    <property type="protein sequence ID" value="KAF9602640.1"/>
    <property type="molecule type" value="Genomic_DNA"/>
</dbReference>
<gene>
    <name evidence="2" type="ORF">IFM89_030528</name>
</gene>